<evidence type="ECO:0000256" key="2">
    <source>
        <dbReference type="SAM" id="MobiDB-lite"/>
    </source>
</evidence>
<feature type="region of interest" description="Disordered" evidence="2">
    <location>
        <begin position="408"/>
        <end position="487"/>
    </location>
</feature>
<dbReference type="EMBL" id="JAGDFM010000227">
    <property type="protein sequence ID" value="KAG7381906.1"/>
    <property type="molecule type" value="Genomic_DNA"/>
</dbReference>
<keyword evidence="4" id="KW-1185">Reference proteome</keyword>
<feature type="compositionally biased region" description="Basic residues" evidence="2">
    <location>
        <begin position="296"/>
        <end position="305"/>
    </location>
</feature>
<feature type="compositionally biased region" description="Low complexity" evidence="2">
    <location>
        <begin position="284"/>
        <end position="294"/>
    </location>
</feature>
<dbReference type="Proteomes" id="UP000694044">
    <property type="component" value="Unassembled WGS sequence"/>
</dbReference>
<feature type="compositionally biased region" description="Basic and acidic residues" evidence="2">
    <location>
        <begin position="263"/>
        <end position="273"/>
    </location>
</feature>
<organism evidence="3 4">
    <name type="scientific">Phytophthora pseudosyringae</name>
    <dbReference type="NCBI Taxonomy" id="221518"/>
    <lineage>
        <taxon>Eukaryota</taxon>
        <taxon>Sar</taxon>
        <taxon>Stramenopiles</taxon>
        <taxon>Oomycota</taxon>
        <taxon>Peronosporomycetes</taxon>
        <taxon>Peronosporales</taxon>
        <taxon>Peronosporaceae</taxon>
        <taxon>Phytophthora</taxon>
    </lineage>
</organism>
<evidence type="ECO:0000313" key="4">
    <source>
        <dbReference type="Proteomes" id="UP000694044"/>
    </source>
</evidence>
<keyword evidence="1" id="KW-0175">Coiled coil</keyword>
<proteinExistence type="predicted"/>
<name>A0A8T1VLU9_9STRA</name>
<feature type="coiled-coil region" evidence="1">
    <location>
        <begin position="139"/>
        <end position="166"/>
    </location>
</feature>
<sequence>MTTDWRAEYVKAAALEEDGEGPTSTSTTQQRTKAPVDKVLAFLDLLLVQEGGEWWSKLYHRVKRDAKKSDGQVPTMLSEEDKRQIKTLKNRLAAVGDELFIKLPELNASVSSKATPRAAKVRVLQLQLLCRVLRYGVLAKKKKEERKQLKKEIRGLLDRVALLLDAANPPSLADEDADERSPFQEFVQQELAPRLQMLLPELIRYLLRAYELTEEGEAKGDEEKDAINALLPTLKLMVKPPQPPVELPKAAVTGKGSILSALRQERPAKRARPDASGLFKEVQLPHQLQQKQIQSRPRKSRRVSKSHSSSTSKSNSVNSSSTAGGSQDSLLRAAKTTHKPRTLNFAGTAKTSLAPSVRKPGETDLLRRAAVSSSMKGPTASQLHRAISERSHFAGRQPVASSAPSAVAQIGGAARKNQSPHLRRAATTSSVVMRTPDRPKRMAARTTRRVLVEASPPLRRPNGTGAAPRLLQSKSSRPGANPPPLFR</sequence>
<protein>
    <submittedName>
        <fullName evidence="3">Uncharacterized protein</fullName>
    </submittedName>
</protein>
<feature type="compositionally biased region" description="Polar residues" evidence="2">
    <location>
        <begin position="416"/>
        <end position="432"/>
    </location>
</feature>
<evidence type="ECO:0000313" key="3">
    <source>
        <dbReference type="EMBL" id="KAG7381906.1"/>
    </source>
</evidence>
<evidence type="ECO:0000256" key="1">
    <source>
        <dbReference type="SAM" id="Coils"/>
    </source>
</evidence>
<feature type="compositionally biased region" description="Low complexity" evidence="2">
    <location>
        <begin position="306"/>
        <end position="322"/>
    </location>
</feature>
<gene>
    <name evidence="3" type="ORF">PHYPSEUDO_005488</name>
</gene>
<feature type="region of interest" description="Disordered" evidence="2">
    <location>
        <begin position="258"/>
        <end position="328"/>
    </location>
</feature>
<comment type="caution">
    <text evidence="3">The sequence shown here is derived from an EMBL/GenBank/DDBJ whole genome shotgun (WGS) entry which is preliminary data.</text>
</comment>
<reference evidence="3" key="1">
    <citation type="submission" date="2021-02" db="EMBL/GenBank/DDBJ databases">
        <authorList>
            <person name="Palmer J.M."/>
        </authorList>
    </citation>
    <scope>NUCLEOTIDE SEQUENCE</scope>
    <source>
        <strain evidence="3">SCRP734</strain>
    </source>
</reference>
<dbReference type="OrthoDB" id="128235at2759"/>
<dbReference type="AlphaFoldDB" id="A0A8T1VLU9"/>
<accession>A0A8T1VLU9</accession>